<dbReference type="AlphaFoldDB" id="W4JTA2"/>
<dbReference type="HOGENOM" id="CLU_2413527_0_0_1"/>
<proteinExistence type="predicted"/>
<sequence>MQAEQAEVPAEAEADVEATTIGDTVAEGDVQILVQHHCSHRGCPKSKSTCKDHYWTCTGRDVSHPGIRVFEGKACERNVRRNGKVERCGNRR</sequence>
<organism evidence="1 2">
    <name type="scientific">Heterobasidion irregulare (strain TC 32-1)</name>
    <dbReference type="NCBI Taxonomy" id="747525"/>
    <lineage>
        <taxon>Eukaryota</taxon>
        <taxon>Fungi</taxon>
        <taxon>Dikarya</taxon>
        <taxon>Basidiomycota</taxon>
        <taxon>Agaricomycotina</taxon>
        <taxon>Agaricomycetes</taxon>
        <taxon>Russulales</taxon>
        <taxon>Bondarzewiaceae</taxon>
        <taxon>Heterobasidion</taxon>
        <taxon>Heterobasidion annosum species complex</taxon>
    </lineage>
</organism>
<dbReference type="KEGG" id="hir:HETIRDRAFT_389314"/>
<dbReference type="Proteomes" id="UP000030671">
    <property type="component" value="Unassembled WGS sequence"/>
</dbReference>
<keyword evidence="2" id="KW-1185">Reference proteome</keyword>
<reference evidence="1 2" key="1">
    <citation type="journal article" date="2012" name="New Phytol.">
        <title>Insight into trade-off between wood decay and parasitism from the genome of a fungal forest pathogen.</title>
        <authorList>
            <person name="Olson A."/>
            <person name="Aerts A."/>
            <person name="Asiegbu F."/>
            <person name="Belbahri L."/>
            <person name="Bouzid O."/>
            <person name="Broberg A."/>
            <person name="Canback B."/>
            <person name="Coutinho P.M."/>
            <person name="Cullen D."/>
            <person name="Dalman K."/>
            <person name="Deflorio G."/>
            <person name="van Diepen L.T."/>
            <person name="Dunand C."/>
            <person name="Duplessis S."/>
            <person name="Durling M."/>
            <person name="Gonthier P."/>
            <person name="Grimwood J."/>
            <person name="Fossdal C.G."/>
            <person name="Hansson D."/>
            <person name="Henrissat B."/>
            <person name="Hietala A."/>
            <person name="Himmelstrand K."/>
            <person name="Hoffmeister D."/>
            <person name="Hogberg N."/>
            <person name="James T.Y."/>
            <person name="Karlsson M."/>
            <person name="Kohler A."/>
            <person name="Kues U."/>
            <person name="Lee Y.H."/>
            <person name="Lin Y.C."/>
            <person name="Lind M."/>
            <person name="Lindquist E."/>
            <person name="Lombard V."/>
            <person name="Lucas S."/>
            <person name="Lunden K."/>
            <person name="Morin E."/>
            <person name="Murat C."/>
            <person name="Park J."/>
            <person name="Raffaello T."/>
            <person name="Rouze P."/>
            <person name="Salamov A."/>
            <person name="Schmutz J."/>
            <person name="Solheim H."/>
            <person name="Stahlberg J."/>
            <person name="Velez H."/>
            <person name="de Vries R.P."/>
            <person name="Wiebenga A."/>
            <person name="Woodward S."/>
            <person name="Yakovlev I."/>
            <person name="Garbelotto M."/>
            <person name="Martin F."/>
            <person name="Grigoriev I.V."/>
            <person name="Stenlid J."/>
        </authorList>
    </citation>
    <scope>NUCLEOTIDE SEQUENCE [LARGE SCALE GENOMIC DNA]</scope>
    <source>
        <strain evidence="1 2">TC 32-1</strain>
    </source>
</reference>
<dbReference type="RefSeq" id="XP_009551242.1">
    <property type="nucleotide sequence ID" value="XM_009552947.1"/>
</dbReference>
<gene>
    <name evidence="1" type="ORF">HETIRDRAFT_389314</name>
</gene>
<dbReference type="EMBL" id="KI925464">
    <property type="protein sequence ID" value="ETW76320.1"/>
    <property type="molecule type" value="Genomic_DNA"/>
</dbReference>
<protein>
    <submittedName>
        <fullName evidence="1">Uncharacterized protein</fullName>
    </submittedName>
</protein>
<evidence type="ECO:0000313" key="1">
    <source>
        <dbReference type="EMBL" id="ETW76320.1"/>
    </source>
</evidence>
<evidence type="ECO:0000313" key="2">
    <source>
        <dbReference type="Proteomes" id="UP000030671"/>
    </source>
</evidence>
<dbReference type="InParanoid" id="W4JTA2"/>
<accession>W4JTA2</accession>
<dbReference type="GeneID" id="20672407"/>
<name>W4JTA2_HETIT</name>